<evidence type="ECO:0000256" key="7">
    <source>
        <dbReference type="ARBA" id="ARBA00022989"/>
    </source>
</evidence>
<feature type="transmembrane region" description="Helical" evidence="10">
    <location>
        <begin position="72"/>
        <end position="91"/>
    </location>
</feature>
<feature type="transmembrane region" description="Helical" evidence="10">
    <location>
        <begin position="127"/>
        <end position="145"/>
    </location>
</feature>
<evidence type="ECO:0000313" key="13">
    <source>
        <dbReference type="Proteomes" id="UP000589620"/>
    </source>
</evidence>
<evidence type="ECO:0000256" key="6">
    <source>
        <dbReference type="ARBA" id="ARBA00022692"/>
    </source>
</evidence>
<dbReference type="InterPro" id="IPR047817">
    <property type="entry name" value="ABC2_TM_bact-type"/>
</dbReference>
<dbReference type="Proteomes" id="UP000589620">
    <property type="component" value="Unassembled WGS sequence"/>
</dbReference>
<evidence type="ECO:0000256" key="3">
    <source>
        <dbReference type="ARBA" id="ARBA00022448"/>
    </source>
</evidence>
<dbReference type="InterPro" id="IPR000412">
    <property type="entry name" value="ABC_2_transport"/>
</dbReference>
<keyword evidence="5" id="KW-0997">Cell inner membrane</keyword>
<evidence type="ECO:0000256" key="1">
    <source>
        <dbReference type="ARBA" id="ARBA00004429"/>
    </source>
</evidence>
<comment type="subcellular location">
    <subcellularLocation>
        <location evidence="1">Cell inner membrane</location>
        <topology evidence="1">Multi-pass membrane protein</topology>
    </subcellularLocation>
    <subcellularLocation>
        <location evidence="10">Cell membrane</location>
        <topology evidence="10">Multi-pass membrane protein</topology>
    </subcellularLocation>
</comment>
<keyword evidence="4 10" id="KW-1003">Cell membrane</keyword>
<feature type="transmembrane region" description="Helical" evidence="10">
    <location>
        <begin position="263"/>
        <end position="283"/>
    </location>
</feature>
<dbReference type="GO" id="GO:0046677">
    <property type="term" value="P:response to antibiotic"/>
    <property type="evidence" value="ECO:0007669"/>
    <property type="project" value="UniProtKB-KW"/>
</dbReference>
<feature type="domain" description="ABC transmembrane type-2" evidence="11">
    <location>
        <begin position="40"/>
        <end position="286"/>
    </location>
</feature>
<dbReference type="GO" id="GO:0140359">
    <property type="term" value="F:ABC-type transporter activity"/>
    <property type="evidence" value="ECO:0007669"/>
    <property type="project" value="InterPro"/>
</dbReference>
<feature type="transmembrane region" description="Helical" evidence="10">
    <location>
        <begin position="39"/>
        <end position="60"/>
    </location>
</feature>
<dbReference type="GO" id="GO:0015920">
    <property type="term" value="P:lipopolysaccharide transport"/>
    <property type="evidence" value="ECO:0007669"/>
    <property type="project" value="TreeGrafter"/>
</dbReference>
<keyword evidence="6 10" id="KW-0812">Transmembrane</keyword>
<keyword evidence="3 10" id="KW-0813">Transport</keyword>
<accession>A0A852SVD7</accession>
<feature type="transmembrane region" description="Helical" evidence="10">
    <location>
        <begin position="151"/>
        <end position="177"/>
    </location>
</feature>
<dbReference type="PROSITE" id="PS51012">
    <property type="entry name" value="ABC_TM2"/>
    <property type="match status" value="1"/>
</dbReference>
<evidence type="ECO:0000256" key="5">
    <source>
        <dbReference type="ARBA" id="ARBA00022519"/>
    </source>
</evidence>
<feature type="transmembrane region" description="Helical" evidence="10">
    <location>
        <begin position="231"/>
        <end position="251"/>
    </location>
</feature>
<evidence type="ECO:0000256" key="4">
    <source>
        <dbReference type="ARBA" id="ARBA00022475"/>
    </source>
</evidence>
<protein>
    <recommendedName>
        <fullName evidence="10">Transport permease protein</fullName>
    </recommendedName>
</protein>
<evidence type="ECO:0000256" key="2">
    <source>
        <dbReference type="ARBA" id="ARBA00007783"/>
    </source>
</evidence>
<dbReference type="GO" id="GO:0043190">
    <property type="term" value="C:ATP-binding cassette (ABC) transporter complex"/>
    <property type="evidence" value="ECO:0007669"/>
    <property type="project" value="InterPro"/>
</dbReference>
<name>A0A852SVD7_9MICO</name>
<keyword evidence="13" id="KW-1185">Reference proteome</keyword>
<sequence length="294" mass="33258">MTSIPTEVRPAQRSPFSRYRHSLWLLTKRDLRVRYSTSVLGYLWSILDPLVMSAIYWFVFTVIFKRDVGENPYIVFLLAALLPWMWFNGAVSDSTRAFIREAKLIRSTKIPRTIWVNRIVASKGIEFLLSLPVLAFFAILTGARLNVDVLLFPLAILIQTVLTIGVGLIVAPLVVFFRDLERAVKLALRFLFYASPIIYSARDLPGGCGAGVAARRCAAYLTEHPGAQTDVLFSLHFWSAFNPLTGIFSLYRSAFFAEELDWFLVGVSAAMSLVLLGIGWLVFKHFERDVLKEI</sequence>
<dbReference type="Pfam" id="PF01061">
    <property type="entry name" value="ABC2_membrane"/>
    <property type="match status" value="1"/>
</dbReference>
<dbReference type="PANTHER" id="PTHR30413:SF8">
    <property type="entry name" value="TRANSPORT PERMEASE PROTEIN"/>
    <property type="match status" value="1"/>
</dbReference>
<dbReference type="PRINTS" id="PR00164">
    <property type="entry name" value="ABC2TRNSPORT"/>
</dbReference>
<evidence type="ECO:0000256" key="10">
    <source>
        <dbReference type="RuleBase" id="RU361157"/>
    </source>
</evidence>
<keyword evidence="9" id="KW-0046">Antibiotic resistance</keyword>
<comment type="caution">
    <text evidence="12">The sequence shown here is derived from an EMBL/GenBank/DDBJ whole genome shotgun (WGS) entry which is preliminary data.</text>
</comment>
<organism evidence="12 13">
    <name type="scientific">Leifsonia soli</name>
    <dbReference type="NCBI Taxonomy" id="582665"/>
    <lineage>
        <taxon>Bacteria</taxon>
        <taxon>Bacillati</taxon>
        <taxon>Actinomycetota</taxon>
        <taxon>Actinomycetes</taxon>
        <taxon>Micrococcales</taxon>
        <taxon>Microbacteriaceae</taxon>
        <taxon>Leifsonia</taxon>
    </lineage>
</organism>
<comment type="similarity">
    <text evidence="2 10">Belongs to the ABC-2 integral membrane protein family.</text>
</comment>
<reference evidence="12 13" key="1">
    <citation type="submission" date="2020-07" db="EMBL/GenBank/DDBJ databases">
        <title>Sequencing the genomes of 1000 actinobacteria strains.</title>
        <authorList>
            <person name="Klenk H.-P."/>
        </authorList>
    </citation>
    <scope>NUCLEOTIDE SEQUENCE [LARGE SCALE GENOMIC DNA]</scope>
    <source>
        <strain evidence="12 13">DSM 23871</strain>
    </source>
</reference>
<dbReference type="InterPro" id="IPR013525">
    <property type="entry name" value="ABC2_TM"/>
</dbReference>
<dbReference type="PANTHER" id="PTHR30413">
    <property type="entry name" value="INNER MEMBRANE TRANSPORT PERMEASE"/>
    <property type="match status" value="1"/>
</dbReference>
<dbReference type="AlphaFoldDB" id="A0A852SVD7"/>
<evidence type="ECO:0000259" key="11">
    <source>
        <dbReference type="PROSITE" id="PS51012"/>
    </source>
</evidence>
<dbReference type="EMBL" id="JACCBJ010000001">
    <property type="protein sequence ID" value="NYD73038.1"/>
    <property type="molecule type" value="Genomic_DNA"/>
</dbReference>
<keyword evidence="8 10" id="KW-0472">Membrane</keyword>
<evidence type="ECO:0000256" key="9">
    <source>
        <dbReference type="ARBA" id="ARBA00023251"/>
    </source>
</evidence>
<keyword evidence="7 10" id="KW-1133">Transmembrane helix</keyword>
<gene>
    <name evidence="12" type="ORF">BJ963_000557</name>
</gene>
<evidence type="ECO:0000313" key="12">
    <source>
        <dbReference type="EMBL" id="NYD73038.1"/>
    </source>
</evidence>
<proteinExistence type="inferred from homology"/>
<evidence type="ECO:0000256" key="8">
    <source>
        <dbReference type="ARBA" id="ARBA00023136"/>
    </source>
</evidence>